<comment type="caution">
    <text evidence="2">The sequence shown here is derived from an EMBL/GenBank/DDBJ whole genome shotgun (WGS) entry which is preliminary data.</text>
</comment>
<dbReference type="Proteomes" id="UP000536640">
    <property type="component" value="Unassembled WGS sequence"/>
</dbReference>
<dbReference type="GO" id="GO:0003677">
    <property type="term" value="F:DNA binding"/>
    <property type="evidence" value="ECO:0007669"/>
    <property type="project" value="InterPro"/>
</dbReference>
<dbReference type="Pfam" id="PF01381">
    <property type="entry name" value="HTH_3"/>
    <property type="match status" value="1"/>
</dbReference>
<organism evidence="2 3">
    <name type="scientific">Zhongshania antarctica</name>
    <dbReference type="NCBI Taxonomy" id="641702"/>
    <lineage>
        <taxon>Bacteria</taxon>
        <taxon>Pseudomonadati</taxon>
        <taxon>Pseudomonadota</taxon>
        <taxon>Gammaproteobacteria</taxon>
        <taxon>Cellvibrionales</taxon>
        <taxon>Spongiibacteraceae</taxon>
        <taxon>Zhongshania</taxon>
    </lineage>
</organism>
<keyword evidence="3" id="KW-1185">Reference proteome</keyword>
<dbReference type="Gene3D" id="3.30.450.180">
    <property type="match status" value="1"/>
</dbReference>
<dbReference type="InterPro" id="IPR041413">
    <property type="entry name" value="MLTR_LBD"/>
</dbReference>
<evidence type="ECO:0000259" key="1">
    <source>
        <dbReference type="PROSITE" id="PS50943"/>
    </source>
</evidence>
<dbReference type="SMART" id="SM00530">
    <property type="entry name" value="HTH_XRE"/>
    <property type="match status" value="1"/>
</dbReference>
<proteinExistence type="predicted"/>
<dbReference type="InterPro" id="IPR001387">
    <property type="entry name" value="Cro/C1-type_HTH"/>
</dbReference>
<sequence length="278" mass="31423">MSKYMGNVLFGASLRKCRKQRNYSQQLVAAGAGISSRHLSFVECNKAGVSRKTLLRIFDVLELSVSQEDMLLQLAGFAASSAASNHLNILGLLPWPIQQVLDMYSPYPAYLLDQHLNILSVNKVSQLYLEYFSVELPLFDGRPNLLLSITQHDSLKRYMFNWEDVVRSLVWRLRLQAQQAADPEPFERLEREAFAADGVRDALRVEPNVHGCNNIFVGSDEMNAEFTHITSSFYASIDEGQSTNYFVESFLPSNGDSIQTFTKYLLDMSCAPEVEKLC</sequence>
<dbReference type="EMBL" id="JACHHW010000005">
    <property type="protein sequence ID" value="MBB5187637.1"/>
    <property type="molecule type" value="Genomic_DNA"/>
</dbReference>
<accession>A0A840R4A9</accession>
<protein>
    <submittedName>
        <fullName evidence="2">Transcriptional regulator with XRE-family HTH domain</fullName>
    </submittedName>
</protein>
<dbReference type="CDD" id="cd00093">
    <property type="entry name" value="HTH_XRE"/>
    <property type="match status" value="1"/>
</dbReference>
<dbReference type="RefSeq" id="WP_184462481.1">
    <property type="nucleotide sequence ID" value="NZ_JACHHW010000005.1"/>
</dbReference>
<gene>
    <name evidence="2" type="ORF">HNQ57_001915</name>
</gene>
<dbReference type="PANTHER" id="PTHR35010">
    <property type="entry name" value="BLL4672 PROTEIN-RELATED"/>
    <property type="match status" value="1"/>
</dbReference>
<evidence type="ECO:0000313" key="2">
    <source>
        <dbReference type="EMBL" id="MBB5187637.1"/>
    </source>
</evidence>
<dbReference type="InterPro" id="IPR010982">
    <property type="entry name" value="Lambda_DNA-bd_dom_sf"/>
</dbReference>
<dbReference type="Gene3D" id="1.10.260.40">
    <property type="entry name" value="lambda repressor-like DNA-binding domains"/>
    <property type="match status" value="1"/>
</dbReference>
<feature type="domain" description="HTH cro/C1-type" evidence="1">
    <location>
        <begin position="14"/>
        <end position="68"/>
    </location>
</feature>
<dbReference type="AlphaFoldDB" id="A0A840R4A9"/>
<dbReference type="Pfam" id="PF17765">
    <property type="entry name" value="MLTR_LBD"/>
    <property type="match status" value="1"/>
</dbReference>
<evidence type="ECO:0000313" key="3">
    <source>
        <dbReference type="Proteomes" id="UP000536640"/>
    </source>
</evidence>
<dbReference type="PANTHER" id="PTHR35010:SF4">
    <property type="entry name" value="BLL5781 PROTEIN"/>
    <property type="match status" value="1"/>
</dbReference>
<dbReference type="SUPFAM" id="SSF47413">
    <property type="entry name" value="lambda repressor-like DNA-binding domains"/>
    <property type="match status" value="1"/>
</dbReference>
<name>A0A840R4A9_9GAMM</name>
<reference evidence="2 3" key="1">
    <citation type="submission" date="2020-08" db="EMBL/GenBank/DDBJ databases">
        <title>Genomic Encyclopedia of Type Strains, Phase IV (KMG-IV): sequencing the most valuable type-strain genomes for metagenomic binning, comparative biology and taxonomic classification.</title>
        <authorList>
            <person name="Goeker M."/>
        </authorList>
    </citation>
    <scope>NUCLEOTIDE SEQUENCE [LARGE SCALE GENOMIC DNA]</scope>
    <source>
        <strain evidence="2 3">DSM 25701</strain>
    </source>
</reference>
<dbReference type="PROSITE" id="PS50943">
    <property type="entry name" value="HTH_CROC1"/>
    <property type="match status" value="1"/>
</dbReference>